<evidence type="ECO:0000313" key="2">
    <source>
        <dbReference type="EMBL" id="CAF9907658.1"/>
    </source>
</evidence>
<proteinExistence type="predicted"/>
<comment type="caution">
    <text evidence="2">The sequence shown here is derived from an EMBL/GenBank/DDBJ whole genome shotgun (WGS) entry which is preliminary data.</text>
</comment>
<evidence type="ECO:0000259" key="1">
    <source>
        <dbReference type="PROSITE" id="PS50181"/>
    </source>
</evidence>
<dbReference type="InterPro" id="IPR001810">
    <property type="entry name" value="F-box_dom"/>
</dbReference>
<dbReference type="AlphaFoldDB" id="A0A8H3I7C8"/>
<gene>
    <name evidence="2" type="ORF">HETSPECPRED_007209</name>
</gene>
<protein>
    <recommendedName>
        <fullName evidence="1">F-box domain-containing protein</fullName>
    </recommendedName>
</protein>
<dbReference type="PROSITE" id="PS50181">
    <property type="entry name" value="FBOX"/>
    <property type="match status" value="1"/>
</dbReference>
<organism evidence="2 3">
    <name type="scientific">Heterodermia speciosa</name>
    <dbReference type="NCBI Taxonomy" id="116794"/>
    <lineage>
        <taxon>Eukaryota</taxon>
        <taxon>Fungi</taxon>
        <taxon>Dikarya</taxon>
        <taxon>Ascomycota</taxon>
        <taxon>Pezizomycotina</taxon>
        <taxon>Lecanoromycetes</taxon>
        <taxon>OSLEUM clade</taxon>
        <taxon>Lecanoromycetidae</taxon>
        <taxon>Caliciales</taxon>
        <taxon>Physciaceae</taxon>
        <taxon>Heterodermia</taxon>
    </lineage>
</organism>
<accession>A0A8H3I7C8</accession>
<reference evidence="2" key="1">
    <citation type="submission" date="2021-03" db="EMBL/GenBank/DDBJ databases">
        <authorList>
            <person name="Tagirdzhanova G."/>
        </authorList>
    </citation>
    <scope>NUCLEOTIDE SEQUENCE</scope>
</reference>
<dbReference type="Proteomes" id="UP000664521">
    <property type="component" value="Unassembled WGS sequence"/>
</dbReference>
<evidence type="ECO:0000313" key="3">
    <source>
        <dbReference type="Proteomes" id="UP000664521"/>
    </source>
</evidence>
<sequence length="226" mass="26173">MARPALLETLPMELKQRILRYLDDIETLHAITHASPEYHTVYLELREELLTKVTLKLLEFRGIDLSEPRDFLQVDLVPAKDKLGVSPRLTALHDAIQALYDQFNNVKNDRRRQKDGYVKIKPEQCQALGSLSRAIGWDVHDLDLEDRHDFVGREQSSWKGFTVGFEKYYILGFGSYHGKEAVMETRIDHRVNIRRQQIFGGTWDAYTVGLTGLENLIRRSGKHGPW</sequence>
<name>A0A8H3I7C8_9LECA</name>
<dbReference type="EMBL" id="CAJPDS010000005">
    <property type="protein sequence ID" value="CAF9907658.1"/>
    <property type="molecule type" value="Genomic_DNA"/>
</dbReference>
<keyword evidence="3" id="KW-1185">Reference proteome</keyword>
<feature type="domain" description="F-box" evidence="1">
    <location>
        <begin position="4"/>
        <end position="53"/>
    </location>
</feature>